<dbReference type="NCBIfam" id="TIGR00093">
    <property type="entry name" value="pseudouridine synthase"/>
    <property type="match status" value="1"/>
</dbReference>
<dbReference type="SUPFAM" id="SSF55120">
    <property type="entry name" value="Pseudouridine synthase"/>
    <property type="match status" value="1"/>
</dbReference>
<keyword evidence="3 5" id="KW-0413">Isomerase</keyword>
<name>A0A0M1P2I6_9BACL</name>
<keyword evidence="2 4" id="KW-0694">RNA-binding</keyword>
<dbReference type="EC" id="5.4.99.-" evidence="5"/>
<dbReference type="InterPro" id="IPR018496">
    <property type="entry name" value="PsdUridine_synth_RsuA/RluB_CS"/>
</dbReference>
<dbReference type="PROSITE" id="PS50889">
    <property type="entry name" value="S4"/>
    <property type="match status" value="1"/>
</dbReference>
<dbReference type="EMBL" id="LIUT01000001">
    <property type="protein sequence ID" value="KOR88708.1"/>
    <property type="molecule type" value="Genomic_DNA"/>
</dbReference>
<dbReference type="PROSITE" id="PS01149">
    <property type="entry name" value="PSI_RSU"/>
    <property type="match status" value="1"/>
</dbReference>
<accession>A0A0M1P2I6</accession>
<evidence type="ECO:0000259" key="6">
    <source>
        <dbReference type="SMART" id="SM00363"/>
    </source>
</evidence>
<dbReference type="SMART" id="SM00363">
    <property type="entry name" value="S4"/>
    <property type="match status" value="1"/>
</dbReference>
<dbReference type="FunFam" id="3.30.70.580:FF:000005">
    <property type="entry name" value="Pseudouridine synthase"/>
    <property type="match status" value="1"/>
</dbReference>
<evidence type="ECO:0000256" key="1">
    <source>
        <dbReference type="ARBA" id="ARBA00008348"/>
    </source>
</evidence>
<evidence type="ECO:0000256" key="3">
    <source>
        <dbReference type="ARBA" id="ARBA00023235"/>
    </source>
</evidence>
<dbReference type="InterPro" id="IPR036986">
    <property type="entry name" value="S4_RNA-bd_sf"/>
</dbReference>
<dbReference type="InterPro" id="IPR020094">
    <property type="entry name" value="TruA/RsuA/RluB/E/F_N"/>
</dbReference>
<dbReference type="InterPro" id="IPR020103">
    <property type="entry name" value="PsdUridine_synth_cat_dom_sf"/>
</dbReference>
<dbReference type="SUPFAM" id="SSF55174">
    <property type="entry name" value="Alpha-L RNA-binding motif"/>
    <property type="match status" value="1"/>
</dbReference>
<dbReference type="PATRIC" id="fig|1705565.3.peg.3037"/>
<evidence type="ECO:0000256" key="5">
    <source>
        <dbReference type="RuleBase" id="RU003887"/>
    </source>
</evidence>
<dbReference type="Pfam" id="PF00849">
    <property type="entry name" value="PseudoU_synth_2"/>
    <property type="match status" value="1"/>
</dbReference>
<comment type="caution">
    <text evidence="7">The sequence shown here is derived from an EMBL/GenBank/DDBJ whole genome shotgun (WGS) entry which is preliminary data.</text>
</comment>
<dbReference type="GO" id="GO:0005829">
    <property type="term" value="C:cytosol"/>
    <property type="evidence" value="ECO:0007669"/>
    <property type="project" value="UniProtKB-ARBA"/>
</dbReference>
<dbReference type="CDD" id="cd02870">
    <property type="entry name" value="PseudoU_synth_RsuA_like"/>
    <property type="match status" value="1"/>
</dbReference>
<organism evidence="7 8">
    <name type="scientific">Paenibacillus solani</name>
    <dbReference type="NCBI Taxonomy" id="1705565"/>
    <lineage>
        <taxon>Bacteria</taxon>
        <taxon>Bacillati</taxon>
        <taxon>Bacillota</taxon>
        <taxon>Bacilli</taxon>
        <taxon>Bacillales</taxon>
        <taxon>Paenibacillaceae</taxon>
        <taxon>Paenibacillus</taxon>
    </lineage>
</organism>
<dbReference type="Gene3D" id="3.30.70.1560">
    <property type="entry name" value="Alpha-L RNA-binding motif"/>
    <property type="match status" value="1"/>
</dbReference>
<evidence type="ECO:0000256" key="4">
    <source>
        <dbReference type="PROSITE-ProRule" id="PRU00182"/>
    </source>
</evidence>
<dbReference type="OrthoDB" id="9807213at2"/>
<dbReference type="Gene3D" id="3.10.290.10">
    <property type="entry name" value="RNA-binding S4 domain"/>
    <property type="match status" value="1"/>
</dbReference>
<evidence type="ECO:0000313" key="8">
    <source>
        <dbReference type="Proteomes" id="UP000036932"/>
    </source>
</evidence>
<dbReference type="RefSeq" id="WP_053488802.1">
    <property type="nucleotide sequence ID" value="NZ_LIUT01000001.1"/>
</dbReference>
<dbReference type="GO" id="GO:0000455">
    <property type="term" value="P:enzyme-directed rRNA pseudouridine synthesis"/>
    <property type="evidence" value="ECO:0007669"/>
    <property type="project" value="UniProtKB-ARBA"/>
</dbReference>
<dbReference type="InterPro" id="IPR000748">
    <property type="entry name" value="PsdUridine_synth_RsuA/RluB/E/F"/>
</dbReference>
<dbReference type="InterPro" id="IPR042092">
    <property type="entry name" value="PsdUridine_s_RsuA/RluB/E/F_cat"/>
</dbReference>
<dbReference type="InterPro" id="IPR002942">
    <property type="entry name" value="S4_RNA-bd"/>
</dbReference>
<dbReference type="GO" id="GO:0003723">
    <property type="term" value="F:RNA binding"/>
    <property type="evidence" value="ECO:0007669"/>
    <property type="project" value="UniProtKB-KW"/>
</dbReference>
<reference evidence="8" key="1">
    <citation type="submission" date="2015-08" db="EMBL/GenBank/DDBJ databases">
        <title>Genome sequencing project for genomic taxonomy and phylogenomics of Bacillus-like bacteria.</title>
        <authorList>
            <person name="Liu B."/>
            <person name="Wang J."/>
            <person name="Zhu Y."/>
            <person name="Liu G."/>
            <person name="Chen Q."/>
            <person name="Chen Z."/>
            <person name="Lan J."/>
            <person name="Che J."/>
            <person name="Ge C."/>
            <person name="Shi H."/>
            <person name="Pan Z."/>
            <person name="Liu X."/>
        </authorList>
    </citation>
    <scope>NUCLEOTIDE SEQUENCE [LARGE SCALE GENOMIC DNA]</scope>
    <source>
        <strain evidence="8">FJAT-22460</strain>
    </source>
</reference>
<dbReference type="AlphaFoldDB" id="A0A0M1P2I6"/>
<dbReference type="InterPro" id="IPR006145">
    <property type="entry name" value="PsdUridine_synth_RsuA/RluA"/>
</dbReference>
<dbReference type="GO" id="GO:0120159">
    <property type="term" value="F:rRNA pseudouridine synthase activity"/>
    <property type="evidence" value="ECO:0007669"/>
    <property type="project" value="UniProtKB-ARBA"/>
</dbReference>
<protein>
    <recommendedName>
        <fullName evidence="5">Pseudouridine synthase</fullName>
        <ecNumber evidence="5">5.4.99.-</ecNumber>
    </recommendedName>
</protein>
<dbReference type="PANTHER" id="PTHR47683">
    <property type="entry name" value="PSEUDOURIDINE SYNTHASE FAMILY PROTEIN-RELATED"/>
    <property type="match status" value="1"/>
</dbReference>
<dbReference type="Pfam" id="PF01479">
    <property type="entry name" value="S4"/>
    <property type="match status" value="1"/>
</dbReference>
<dbReference type="Proteomes" id="UP000036932">
    <property type="component" value="Unassembled WGS sequence"/>
</dbReference>
<comment type="similarity">
    <text evidence="1 5">Belongs to the pseudouridine synthase RsuA family.</text>
</comment>
<evidence type="ECO:0000256" key="2">
    <source>
        <dbReference type="ARBA" id="ARBA00022884"/>
    </source>
</evidence>
<keyword evidence="8" id="KW-1185">Reference proteome</keyword>
<dbReference type="CDD" id="cd00165">
    <property type="entry name" value="S4"/>
    <property type="match status" value="1"/>
</dbReference>
<proteinExistence type="inferred from homology"/>
<evidence type="ECO:0000313" key="7">
    <source>
        <dbReference type="EMBL" id="KOR88708.1"/>
    </source>
</evidence>
<dbReference type="FunFam" id="3.10.290.10:FF:000003">
    <property type="entry name" value="Pseudouridine synthase"/>
    <property type="match status" value="1"/>
</dbReference>
<dbReference type="Gene3D" id="3.30.70.580">
    <property type="entry name" value="Pseudouridine synthase I, catalytic domain, N-terminal subdomain"/>
    <property type="match status" value="1"/>
</dbReference>
<dbReference type="FunFam" id="3.30.70.1560:FF:000001">
    <property type="entry name" value="Pseudouridine synthase"/>
    <property type="match status" value="1"/>
</dbReference>
<dbReference type="InterPro" id="IPR050343">
    <property type="entry name" value="RsuA_PseudoU_synthase"/>
</dbReference>
<gene>
    <name evidence="7" type="ORF">AM231_05705</name>
</gene>
<feature type="domain" description="RNA-binding S4" evidence="6">
    <location>
        <begin position="2"/>
        <end position="61"/>
    </location>
</feature>
<dbReference type="PANTHER" id="PTHR47683:SF2">
    <property type="entry name" value="RNA-BINDING S4 DOMAIN-CONTAINING PROTEIN"/>
    <property type="match status" value="1"/>
</dbReference>
<sequence>MERLQKIMAQAGVASRRKCEELILEGKVQVNGETVTELGTKADPAQDVITVSGKPIKNEKKVYIMLNKPKGVITSASDPEGRKIVSDYLKGIKERVYPIGRLDYDTEGLLLLTNDGEFANLLSHPKYHVPKTYLATVKGVPHGTELDKLRQGIMLEDGMTSPAEVEYKDVDPDNKQSVISITIHEGRNRQVRRMFEAISHPVVRLKRISYGDLLLQNLKRGLYRHLTPNEINQLLQMAKSAKPAGKSKRKR</sequence>